<dbReference type="EMBL" id="BK015322">
    <property type="protein sequence ID" value="DAE01234.1"/>
    <property type="molecule type" value="Genomic_DNA"/>
</dbReference>
<proteinExistence type="predicted"/>
<accession>A0A8S5P2N5</accession>
<dbReference type="NCBIfam" id="TIGR04387">
    <property type="entry name" value="capsid_maj_N4"/>
    <property type="match status" value="1"/>
</dbReference>
<evidence type="ECO:0000313" key="1">
    <source>
        <dbReference type="EMBL" id="DAE01234.1"/>
    </source>
</evidence>
<dbReference type="Pfam" id="PF13252">
    <property type="entry name" value="Phage_capsid_3"/>
    <property type="match status" value="1"/>
</dbReference>
<dbReference type="InterPro" id="IPR025267">
    <property type="entry name" value="ORF017-like"/>
</dbReference>
<name>A0A8S5P2N5_9CAUD</name>
<reference evidence="1" key="1">
    <citation type="journal article" date="2021" name="Proc. Natl. Acad. Sci. U.S.A.">
        <title>A Catalog of Tens of Thousands of Viruses from Human Metagenomes Reveals Hidden Associations with Chronic Diseases.</title>
        <authorList>
            <person name="Tisza M.J."/>
            <person name="Buck C.B."/>
        </authorList>
    </citation>
    <scope>NUCLEOTIDE SEQUENCE</scope>
    <source>
        <strain evidence="1">Ct3rL24</strain>
    </source>
</reference>
<organism evidence="1">
    <name type="scientific">Podoviridae sp. ct3rL24</name>
    <dbReference type="NCBI Taxonomy" id="2825218"/>
    <lineage>
        <taxon>Viruses</taxon>
        <taxon>Duplodnaviria</taxon>
        <taxon>Heunggongvirae</taxon>
        <taxon>Uroviricota</taxon>
        <taxon>Caudoviricetes</taxon>
    </lineage>
</organism>
<sequence>MAEQRNQVNIPANLVPKVWAKKVWHEGVKDSYFDKFTATDGSNVVHKNKDLENVKGDSVVFGLMMNLNGNGVEGNRAKLSGAEDTLNIYDFTVNTQLVRNAVSRYEADDQKTQYDMLKEIKGALKQWLSDWLDNKLISKLSTVSGLTSGGETVYASAAGTQSSITANDKLTTTIISRAKRKAMMHAPKVQPIKVDGMDKYIMLVHPWAARDLKDDPKWLAAQQNANVRGSKNPIFTGSLGEYDGVILYEYERVLSDNTGASSANVCHNLLLGKQAACFAVARPAKHIEQMDDYGNIAGNGIAFYGAVEKTQFNNKDYGVINVLTGGAIER</sequence>
<protein>
    <submittedName>
        <fullName evidence="1">Major capsid protein</fullName>
    </submittedName>
</protein>